<feature type="region of interest" description="Disordered" evidence="1">
    <location>
        <begin position="1"/>
        <end position="63"/>
    </location>
</feature>
<feature type="compositionally biased region" description="Gly residues" evidence="1">
    <location>
        <begin position="54"/>
        <end position="63"/>
    </location>
</feature>
<evidence type="ECO:0000313" key="3">
    <source>
        <dbReference type="Proteomes" id="UP000194218"/>
    </source>
</evidence>
<dbReference type="AlphaFoldDB" id="A0A1W7D5Z3"/>
<keyword evidence="3" id="KW-1185">Reference proteome</keyword>
<sequence>MDDKLDISALIPAPGPTTAREMPLTSEPPLGDLTPLTAEQPLAVEPPLTSEPNGHGGAESPGA</sequence>
<gene>
    <name evidence="2" type="ORF">CAG99_18940</name>
</gene>
<proteinExistence type="predicted"/>
<evidence type="ECO:0000313" key="2">
    <source>
        <dbReference type="EMBL" id="ARQ72478.1"/>
    </source>
</evidence>
<accession>A0A1W7D5Z3</accession>
<name>A0A1W7D5Z3_9ACTN</name>
<dbReference type="EMBL" id="CP021121">
    <property type="protein sequence ID" value="ARQ72478.1"/>
    <property type="molecule type" value="Genomic_DNA"/>
</dbReference>
<organism evidence="2 3">
    <name type="scientific">Streptomyces marincola</name>
    <dbReference type="NCBI Taxonomy" id="2878388"/>
    <lineage>
        <taxon>Bacteria</taxon>
        <taxon>Bacillati</taxon>
        <taxon>Actinomycetota</taxon>
        <taxon>Actinomycetes</taxon>
        <taxon>Kitasatosporales</taxon>
        <taxon>Streptomycetaceae</taxon>
        <taxon>Streptomyces</taxon>
    </lineage>
</organism>
<evidence type="ECO:0000256" key="1">
    <source>
        <dbReference type="SAM" id="MobiDB-lite"/>
    </source>
</evidence>
<dbReference type="Proteomes" id="UP000194218">
    <property type="component" value="Chromosome"/>
</dbReference>
<protein>
    <submittedName>
        <fullName evidence="2">Uncharacterized protein</fullName>
    </submittedName>
</protein>
<dbReference type="KEGG" id="smao:CAG99_18940"/>
<reference evidence="2 3" key="1">
    <citation type="submission" date="2017-05" db="EMBL/GenBank/DDBJ databases">
        <title>Complete genome sequence of Streptomyces sp. SCSIO 03032 revealed the diverse biosynthetic pathways for its bioactive secondary metabolites.</title>
        <authorList>
            <person name="Ma L."/>
            <person name="Zhu Y."/>
            <person name="Zhang W."/>
            <person name="Zhang G."/>
            <person name="Tian X."/>
            <person name="Zhang S."/>
            <person name="Zhang C."/>
        </authorList>
    </citation>
    <scope>NUCLEOTIDE SEQUENCE [LARGE SCALE GENOMIC DNA]</scope>
    <source>
        <strain evidence="2 3">SCSIO 03032</strain>
    </source>
</reference>